<evidence type="ECO:0000256" key="8">
    <source>
        <dbReference type="ARBA" id="ARBA00022475"/>
    </source>
</evidence>
<keyword evidence="10" id="KW-0812">Transmembrane</keyword>
<evidence type="ECO:0000256" key="4">
    <source>
        <dbReference type="ARBA" id="ARBA00005189"/>
    </source>
</evidence>
<evidence type="ECO:0000256" key="3">
    <source>
        <dbReference type="ARBA" id="ARBA00004927"/>
    </source>
</evidence>
<gene>
    <name evidence="19" type="ORF">SSA02_07290</name>
</gene>
<dbReference type="Proteomes" id="UP000321405">
    <property type="component" value="Unassembled WGS sequence"/>
</dbReference>
<keyword evidence="20" id="KW-1185">Reference proteome</keyword>
<dbReference type="InterPro" id="IPR036265">
    <property type="entry name" value="HIT-like_sf"/>
</dbReference>
<comment type="pathway">
    <text evidence="4">Lipid metabolism.</text>
</comment>
<comment type="catalytic activity">
    <reaction evidence="1">
        <text>a CDP-1,2-diacyl-sn-glycerol + H2O = a 1,2-diacyl-sn-glycero-3-phosphate + CMP + 2 H(+)</text>
        <dbReference type="Rhea" id="RHEA:15221"/>
        <dbReference type="ChEBI" id="CHEBI:15377"/>
        <dbReference type="ChEBI" id="CHEBI:15378"/>
        <dbReference type="ChEBI" id="CHEBI:58332"/>
        <dbReference type="ChEBI" id="CHEBI:58608"/>
        <dbReference type="ChEBI" id="CHEBI:60377"/>
        <dbReference type="EC" id="3.6.1.26"/>
    </reaction>
</comment>
<evidence type="ECO:0000256" key="18">
    <source>
        <dbReference type="ARBA" id="ARBA00032892"/>
    </source>
</evidence>
<comment type="similarity">
    <text evidence="5">Belongs to the Cdh family.</text>
</comment>
<comment type="pathway">
    <text evidence="3">Phospholipid metabolism; CDP-diacylglycerol degradation; phosphatidate from CDP-diacylglycerol: step 1/1.</text>
</comment>
<keyword evidence="9" id="KW-0444">Lipid biosynthesis</keyword>
<evidence type="ECO:0000256" key="16">
    <source>
        <dbReference type="ARBA" id="ARBA00023264"/>
    </source>
</evidence>
<evidence type="ECO:0000256" key="1">
    <source>
        <dbReference type="ARBA" id="ARBA00001007"/>
    </source>
</evidence>
<proteinExistence type="inferred from homology"/>
<dbReference type="EC" id="3.6.1.26" evidence="6"/>
<evidence type="ECO:0000256" key="17">
    <source>
        <dbReference type="ARBA" id="ARBA00032888"/>
    </source>
</evidence>
<keyword evidence="14" id="KW-0472">Membrane</keyword>
<keyword evidence="15" id="KW-0594">Phospholipid biosynthesis</keyword>
<dbReference type="EMBL" id="BJVC01000001">
    <property type="protein sequence ID" value="GEL01566.1"/>
    <property type="molecule type" value="Genomic_DNA"/>
</dbReference>
<dbReference type="GO" id="GO:0008715">
    <property type="term" value="F:CDP-diacylglycerol diphosphatase activity"/>
    <property type="evidence" value="ECO:0007669"/>
    <property type="project" value="UniProtKB-EC"/>
</dbReference>
<evidence type="ECO:0000256" key="5">
    <source>
        <dbReference type="ARBA" id="ARBA00006435"/>
    </source>
</evidence>
<organism evidence="19 20">
    <name type="scientific">Swaminathania salitolerans</name>
    <dbReference type="NCBI Taxonomy" id="182838"/>
    <lineage>
        <taxon>Bacteria</taxon>
        <taxon>Pseudomonadati</taxon>
        <taxon>Pseudomonadota</taxon>
        <taxon>Alphaproteobacteria</taxon>
        <taxon>Acetobacterales</taxon>
        <taxon>Acetobacteraceae</taxon>
        <taxon>Swaminathania</taxon>
    </lineage>
</organism>
<keyword evidence="11" id="KW-0378">Hydrolase</keyword>
<dbReference type="Gene3D" id="3.30.428.30">
    <property type="entry name" value="HIT family - CDH-like"/>
    <property type="match status" value="1"/>
</dbReference>
<name>A0A511BML7_9PROT</name>
<dbReference type="GO" id="GO:0005886">
    <property type="term" value="C:plasma membrane"/>
    <property type="evidence" value="ECO:0007669"/>
    <property type="project" value="UniProtKB-SubCell"/>
</dbReference>
<evidence type="ECO:0000256" key="14">
    <source>
        <dbReference type="ARBA" id="ARBA00023136"/>
    </source>
</evidence>
<comment type="caution">
    <text evidence="19">The sequence shown here is derived from an EMBL/GenBank/DDBJ whole genome shotgun (WGS) entry which is preliminary data.</text>
</comment>
<comment type="subcellular location">
    <subcellularLocation>
        <location evidence="2">Cell membrane</location>
        <topology evidence="2">Single-pass membrane protein</topology>
    </subcellularLocation>
</comment>
<protein>
    <recommendedName>
        <fullName evidence="7">CDP-diacylglycerol pyrophosphatase</fullName>
        <ecNumber evidence="6">3.6.1.26</ecNumber>
    </recommendedName>
    <alternativeName>
        <fullName evidence="17">CDP-diacylglycerol phosphatidylhydrolase</fullName>
    </alternativeName>
    <alternativeName>
        <fullName evidence="18">CDP-diglyceride hydrolase</fullName>
    </alternativeName>
</protein>
<evidence type="ECO:0000256" key="2">
    <source>
        <dbReference type="ARBA" id="ARBA00004162"/>
    </source>
</evidence>
<evidence type="ECO:0000256" key="13">
    <source>
        <dbReference type="ARBA" id="ARBA00023098"/>
    </source>
</evidence>
<dbReference type="SUPFAM" id="SSF54197">
    <property type="entry name" value="HIT-like"/>
    <property type="match status" value="1"/>
</dbReference>
<evidence type="ECO:0000256" key="9">
    <source>
        <dbReference type="ARBA" id="ARBA00022516"/>
    </source>
</evidence>
<dbReference type="AlphaFoldDB" id="A0A511BML7"/>
<dbReference type="Pfam" id="PF02611">
    <property type="entry name" value="CDH"/>
    <property type="match status" value="1"/>
</dbReference>
<keyword evidence="13" id="KW-0443">Lipid metabolism</keyword>
<sequence>MEGRGQYLLIPTVRRAGMESAALLLPETPNYFALAWAYRARVGHDYGRFIDPRMLSLAINSVGGRSQNQLHIHLDCLDPAIRDALDRAADRIGPRWRVLTETLHGHRYRAMYLATLNGSPFRILAADMAHPESEMGAHTLVLAPLGAGYVLLDDVAKDGDRASGEELQDHTCRVLTDAP</sequence>
<evidence type="ECO:0000256" key="10">
    <source>
        <dbReference type="ARBA" id="ARBA00022692"/>
    </source>
</evidence>
<evidence type="ECO:0000256" key="11">
    <source>
        <dbReference type="ARBA" id="ARBA00022801"/>
    </source>
</evidence>
<accession>A0A511BML7</accession>
<evidence type="ECO:0000256" key="7">
    <source>
        <dbReference type="ARBA" id="ARBA00019608"/>
    </source>
</evidence>
<dbReference type="GO" id="GO:0046342">
    <property type="term" value="P:CDP-diacylglycerol catabolic process"/>
    <property type="evidence" value="ECO:0007669"/>
    <property type="project" value="UniProtKB-UniPathway"/>
</dbReference>
<keyword evidence="12" id="KW-1133">Transmembrane helix</keyword>
<dbReference type="InterPro" id="IPR003763">
    <property type="entry name" value="CDP-diacylglyc_Pase"/>
</dbReference>
<reference evidence="19 20" key="1">
    <citation type="submission" date="2019-07" db="EMBL/GenBank/DDBJ databases">
        <title>Whole genome shotgun sequence of Swaminathania salitolerans NBRC 104436.</title>
        <authorList>
            <person name="Hosoyama A."/>
            <person name="Uohara A."/>
            <person name="Ohji S."/>
            <person name="Ichikawa N."/>
        </authorList>
    </citation>
    <scope>NUCLEOTIDE SEQUENCE [LARGE SCALE GENOMIC DNA]</scope>
    <source>
        <strain evidence="19 20">NBRC 104436</strain>
    </source>
</reference>
<evidence type="ECO:0000313" key="19">
    <source>
        <dbReference type="EMBL" id="GEL01566.1"/>
    </source>
</evidence>
<evidence type="ECO:0000256" key="12">
    <source>
        <dbReference type="ARBA" id="ARBA00022989"/>
    </source>
</evidence>
<evidence type="ECO:0000256" key="6">
    <source>
        <dbReference type="ARBA" id="ARBA00012375"/>
    </source>
</evidence>
<keyword evidence="8" id="KW-1003">Cell membrane</keyword>
<evidence type="ECO:0000256" key="15">
    <source>
        <dbReference type="ARBA" id="ARBA00023209"/>
    </source>
</evidence>
<dbReference type="UniPathway" id="UPA00609">
    <property type="reaction ID" value="UER00664"/>
</dbReference>
<evidence type="ECO:0000313" key="20">
    <source>
        <dbReference type="Proteomes" id="UP000321405"/>
    </source>
</evidence>
<keyword evidence="16" id="KW-1208">Phospholipid metabolism</keyword>
<dbReference type="GO" id="GO:0008654">
    <property type="term" value="P:phospholipid biosynthetic process"/>
    <property type="evidence" value="ECO:0007669"/>
    <property type="project" value="UniProtKB-KW"/>
</dbReference>